<organism evidence="1 2">
    <name type="scientific">Caerostris darwini</name>
    <dbReference type="NCBI Taxonomy" id="1538125"/>
    <lineage>
        <taxon>Eukaryota</taxon>
        <taxon>Metazoa</taxon>
        <taxon>Ecdysozoa</taxon>
        <taxon>Arthropoda</taxon>
        <taxon>Chelicerata</taxon>
        <taxon>Arachnida</taxon>
        <taxon>Araneae</taxon>
        <taxon>Araneomorphae</taxon>
        <taxon>Entelegynae</taxon>
        <taxon>Araneoidea</taxon>
        <taxon>Araneidae</taxon>
        <taxon>Caerostris</taxon>
    </lineage>
</organism>
<comment type="caution">
    <text evidence="1">The sequence shown here is derived from an EMBL/GenBank/DDBJ whole genome shotgun (WGS) entry which is preliminary data.</text>
</comment>
<evidence type="ECO:0000313" key="1">
    <source>
        <dbReference type="EMBL" id="GIX94381.1"/>
    </source>
</evidence>
<protein>
    <submittedName>
        <fullName evidence="1">Uncharacterized protein</fullName>
    </submittedName>
</protein>
<keyword evidence="2" id="KW-1185">Reference proteome</keyword>
<name>A0AAV4PBB8_9ARAC</name>
<proteinExistence type="predicted"/>
<dbReference type="AlphaFoldDB" id="A0AAV4PBB8"/>
<evidence type="ECO:0000313" key="2">
    <source>
        <dbReference type="Proteomes" id="UP001054837"/>
    </source>
</evidence>
<dbReference type="EMBL" id="BPLQ01002610">
    <property type="protein sequence ID" value="GIX94381.1"/>
    <property type="molecule type" value="Genomic_DNA"/>
</dbReference>
<reference evidence="1 2" key="1">
    <citation type="submission" date="2021-06" db="EMBL/GenBank/DDBJ databases">
        <title>Caerostris darwini draft genome.</title>
        <authorList>
            <person name="Kono N."/>
            <person name="Arakawa K."/>
        </authorList>
    </citation>
    <scope>NUCLEOTIDE SEQUENCE [LARGE SCALE GENOMIC DNA]</scope>
</reference>
<sequence length="86" mass="10178">MCQLGPSEYIPNRVNSFLTSLEESILRRHNYYIITTAYRRSWVLAANGWLDNHRTVSSRTHLNYQEKRTFSQNYKTVVNTTHTIDV</sequence>
<dbReference type="Proteomes" id="UP001054837">
    <property type="component" value="Unassembled WGS sequence"/>
</dbReference>
<gene>
    <name evidence="1" type="ORF">CDAR_220641</name>
</gene>
<accession>A0AAV4PBB8</accession>